<keyword evidence="2" id="KW-1185">Reference proteome</keyword>
<organism evidence="1 2">
    <name type="scientific">Actinocrispum wychmicini</name>
    <dbReference type="NCBI Taxonomy" id="1213861"/>
    <lineage>
        <taxon>Bacteria</taxon>
        <taxon>Bacillati</taxon>
        <taxon>Actinomycetota</taxon>
        <taxon>Actinomycetes</taxon>
        <taxon>Pseudonocardiales</taxon>
        <taxon>Pseudonocardiaceae</taxon>
        <taxon>Actinocrispum</taxon>
    </lineage>
</organism>
<evidence type="ECO:0000313" key="2">
    <source>
        <dbReference type="Proteomes" id="UP000295680"/>
    </source>
</evidence>
<dbReference type="PANTHER" id="PTHR47791">
    <property type="entry name" value="MEIOTICALLY UP-REGULATED GENE 191 PROTEIN"/>
    <property type="match status" value="1"/>
</dbReference>
<dbReference type="EMBL" id="SLWS01000001">
    <property type="protein sequence ID" value="TCO64842.1"/>
    <property type="molecule type" value="Genomic_DNA"/>
</dbReference>
<dbReference type="Proteomes" id="UP000295680">
    <property type="component" value="Unassembled WGS sequence"/>
</dbReference>
<sequence>MSSMGNDIVASARLWAARAAVSELGVQARHLRRLWAQPGTLLGVDGWPATRSERLYRRWNYWAQAHLIDCMVDAQERYPNPVRVSHLSRIVRSVRLRNGRRWASDDYGDAAFMGLALLRASALVPVDDAVKEIVHRLRYAWTDHAGGGIWSRVGEDFKGVRANGPATILLTRLGDRVDLQQARAMAEWMEDHLLDETVGLLWVGLHVNMDGEVREMVKEAYTYTQGVFLGVCLELAAAGDPVWAERAERTVIAISEHLANNGVLRGHGGGDGGLYAGILARYLALAALRLPALTGFSVTAIAASEIAQQLVMTSAAAAWRNRAVARGGPLYGPDWTLPARVPRSPRHTIPERELSAQLGGWMILEAAALLERSR</sequence>
<gene>
    <name evidence="1" type="ORF">EV192_101626</name>
</gene>
<dbReference type="GO" id="GO:0005975">
    <property type="term" value="P:carbohydrate metabolic process"/>
    <property type="evidence" value="ECO:0007669"/>
    <property type="project" value="InterPro"/>
</dbReference>
<dbReference type="InterPro" id="IPR008928">
    <property type="entry name" value="6-hairpin_glycosidase_sf"/>
</dbReference>
<protein>
    <submittedName>
        <fullName evidence="1">Putative alpha-1,6-mannanase (GH76 family)</fullName>
    </submittedName>
</protein>
<proteinExistence type="predicted"/>
<dbReference type="InterPro" id="IPR005198">
    <property type="entry name" value="Glyco_hydro_76"/>
</dbReference>
<reference evidence="1 2" key="1">
    <citation type="submission" date="2019-03" db="EMBL/GenBank/DDBJ databases">
        <title>Genomic Encyclopedia of Type Strains, Phase IV (KMG-IV): sequencing the most valuable type-strain genomes for metagenomic binning, comparative biology and taxonomic classification.</title>
        <authorList>
            <person name="Goeker M."/>
        </authorList>
    </citation>
    <scope>NUCLEOTIDE SEQUENCE [LARGE SCALE GENOMIC DNA]</scope>
    <source>
        <strain evidence="1 2">DSM 45934</strain>
    </source>
</reference>
<dbReference type="InterPro" id="IPR053169">
    <property type="entry name" value="MUG_Protein"/>
</dbReference>
<dbReference type="PANTHER" id="PTHR47791:SF3">
    <property type="entry name" value="MEIOTICALLY UP-REGULATED GENE 191 PROTEIN"/>
    <property type="match status" value="1"/>
</dbReference>
<dbReference type="Pfam" id="PF03663">
    <property type="entry name" value="Glyco_hydro_76"/>
    <property type="match status" value="1"/>
</dbReference>
<dbReference type="AlphaFoldDB" id="A0A4R2JZV0"/>
<dbReference type="SUPFAM" id="SSF48208">
    <property type="entry name" value="Six-hairpin glycosidases"/>
    <property type="match status" value="1"/>
</dbReference>
<evidence type="ECO:0000313" key="1">
    <source>
        <dbReference type="EMBL" id="TCO64842.1"/>
    </source>
</evidence>
<accession>A0A4R2JZV0</accession>
<dbReference type="Gene3D" id="1.50.10.20">
    <property type="match status" value="1"/>
</dbReference>
<name>A0A4R2JZV0_9PSEU</name>
<comment type="caution">
    <text evidence="1">The sequence shown here is derived from an EMBL/GenBank/DDBJ whole genome shotgun (WGS) entry which is preliminary data.</text>
</comment>